<name>A0A7T3AD27_SPHPI</name>
<reference evidence="1 2" key="1">
    <citation type="submission" date="2020-12" db="EMBL/GenBank/DDBJ databases">
        <title>FDA dAtabase for Regulatory Grade micrObial Sequences (FDA-ARGOS): Supporting development and validation of Infectious Disease Dx tests.</title>
        <authorList>
            <person name="Sproer C."/>
            <person name="Gronow S."/>
            <person name="Severitt S."/>
            <person name="Schroder I."/>
            <person name="Tallon L."/>
            <person name="Sadzewicz L."/>
            <person name="Zhao X."/>
            <person name="Boylan J."/>
            <person name="Ott S."/>
            <person name="Bowen H."/>
            <person name="Vavikolanu K."/>
            <person name="Mehta A."/>
            <person name="Aluvathingal J."/>
            <person name="Nadendla S."/>
            <person name="Lowell S."/>
            <person name="Myers T."/>
            <person name="Yan Y."/>
            <person name="Sichtig H."/>
        </authorList>
    </citation>
    <scope>NUCLEOTIDE SEQUENCE [LARGE SCALE GENOMIC DNA]</scope>
    <source>
        <strain evidence="1 2">FDAARGOS_881</strain>
    </source>
</reference>
<dbReference type="RefSeq" id="WP_197939192.1">
    <property type="nucleotide sequence ID" value="NZ_CP065713.1"/>
</dbReference>
<dbReference type="AlphaFoldDB" id="A0A7T3AD27"/>
<organism evidence="1 2">
    <name type="scientific">Sphingomonas paucimobilis</name>
    <name type="common">Pseudomonas paucimobilis</name>
    <dbReference type="NCBI Taxonomy" id="13689"/>
    <lineage>
        <taxon>Bacteria</taxon>
        <taxon>Pseudomonadati</taxon>
        <taxon>Pseudomonadota</taxon>
        <taxon>Alphaproteobacteria</taxon>
        <taxon>Sphingomonadales</taxon>
        <taxon>Sphingomonadaceae</taxon>
        <taxon>Sphingomonas</taxon>
    </lineage>
</organism>
<dbReference type="Pfam" id="PF06252">
    <property type="entry name" value="GemA"/>
    <property type="match status" value="1"/>
</dbReference>
<gene>
    <name evidence="1" type="ORF">I6G38_05405</name>
</gene>
<evidence type="ECO:0000313" key="2">
    <source>
        <dbReference type="Proteomes" id="UP000594836"/>
    </source>
</evidence>
<protein>
    <submittedName>
        <fullName evidence="1">Regulatory protein GemA</fullName>
    </submittedName>
</protein>
<dbReference type="EMBL" id="CP065713">
    <property type="protein sequence ID" value="QPT09693.1"/>
    <property type="molecule type" value="Genomic_DNA"/>
</dbReference>
<sequence>MTATARKATFNASDQRRRSLLAKVHIAKNQLRLSDDDYVAILIDIVGQDSAGKCSQAQLEKLVRAFEAKGFKATARATGRRGNPGVADHPAARKARAMWISLHLLNAIADPSERALESFARRQLGCDKLQWANQSLVYRLVEALKAIGERHGWDQSVAALPSNAVAINLKRRLCIAILAKLKEVGLAAADWTVDQAAYSLAGVEVQLIFASAETLDLVARCFGDVLAGRK</sequence>
<dbReference type="InterPro" id="IPR009363">
    <property type="entry name" value="Phage_Mu_Gp16"/>
</dbReference>
<accession>A0A7T3AD27</accession>
<evidence type="ECO:0000313" key="1">
    <source>
        <dbReference type="EMBL" id="QPT09693.1"/>
    </source>
</evidence>
<dbReference type="Proteomes" id="UP000594836">
    <property type="component" value="Chromosome"/>
</dbReference>
<proteinExistence type="predicted"/>